<dbReference type="InterPro" id="IPR036322">
    <property type="entry name" value="WD40_repeat_dom_sf"/>
</dbReference>
<feature type="repeat" description="WD" evidence="1">
    <location>
        <begin position="130"/>
        <end position="161"/>
    </location>
</feature>
<dbReference type="PROSITE" id="PS50082">
    <property type="entry name" value="WD_REPEATS_2"/>
    <property type="match status" value="1"/>
</dbReference>
<reference evidence="3 4" key="1">
    <citation type="submission" date="2022-01" db="EMBL/GenBank/DDBJ databases">
        <authorList>
            <person name="Xiong W."/>
            <person name="Schranz E."/>
        </authorList>
    </citation>
    <scope>NUCLEOTIDE SEQUENCE [LARGE SCALE GENOMIC DNA]</scope>
</reference>
<dbReference type="Proteomes" id="UP001157418">
    <property type="component" value="Unassembled WGS sequence"/>
</dbReference>
<feature type="domain" description="Putative E3 ubiquitin-protein ligase LIN ARM-like" evidence="2">
    <location>
        <begin position="2"/>
        <end position="77"/>
    </location>
</feature>
<protein>
    <recommendedName>
        <fullName evidence="2">Putative E3 ubiquitin-protein ligase LIN ARM-like domain-containing protein</fullName>
    </recommendedName>
</protein>
<gene>
    <name evidence="3" type="ORF">LVIROSA_LOCUS32011</name>
</gene>
<dbReference type="AlphaFoldDB" id="A0AAU9P9P3"/>
<dbReference type="InterPro" id="IPR052858">
    <property type="entry name" value="E3_ubiquitin-ligase_LIN"/>
</dbReference>
<comment type="caution">
    <text evidence="3">The sequence shown here is derived from an EMBL/GenBank/DDBJ whole genome shotgun (WGS) entry which is preliminary data.</text>
</comment>
<accession>A0AAU9P9P3</accession>
<dbReference type="SUPFAM" id="SSF50978">
    <property type="entry name" value="WD40 repeat-like"/>
    <property type="match status" value="1"/>
</dbReference>
<dbReference type="Pfam" id="PF00400">
    <property type="entry name" value="WD40"/>
    <property type="match status" value="2"/>
</dbReference>
<evidence type="ECO:0000259" key="2">
    <source>
        <dbReference type="Pfam" id="PF23628"/>
    </source>
</evidence>
<evidence type="ECO:0000313" key="4">
    <source>
        <dbReference type="Proteomes" id="UP001157418"/>
    </source>
</evidence>
<evidence type="ECO:0000313" key="3">
    <source>
        <dbReference type="EMBL" id="CAH1446310.1"/>
    </source>
</evidence>
<proteinExistence type="predicted"/>
<dbReference type="EMBL" id="CAKMRJ010005523">
    <property type="protein sequence ID" value="CAH1446310.1"/>
    <property type="molecule type" value="Genomic_DNA"/>
</dbReference>
<dbReference type="SMART" id="SM00320">
    <property type="entry name" value="WD40"/>
    <property type="match status" value="2"/>
</dbReference>
<keyword evidence="4" id="KW-1185">Reference proteome</keyword>
<dbReference type="InterPro" id="IPR055566">
    <property type="entry name" value="ARM_LIN"/>
</dbReference>
<dbReference type="Gene3D" id="2.130.10.10">
    <property type="entry name" value="YVTN repeat-like/Quinoprotein amine dehydrogenase"/>
    <property type="match status" value="1"/>
</dbReference>
<sequence>MTKKCLSIATWLIYMLYNLPDTGVRDAARKALLDQFIYILQSSKNLEEKILATVALRSFISDPGALVELGGYAKGLMWSYSEGFELDTSMNGEVPSLVNIKGRLISSSHSDGTIKVWDGGKKALWLIQEVRDHAKAVTCLYVSPSSDKIYSGSLDKTIRVWVIKQEGIHCIRSMMLKRLSVGW</sequence>
<dbReference type="PANTHER" id="PTHR47446:SF3">
    <property type="entry name" value="RING-TYPE E3 UBIQUITIN TRANSFERASE"/>
    <property type="match status" value="1"/>
</dbReference>
<name>A0AAU9P9P3_9ASTR</name>
<dbReference type="Pfam" id="PF23628">
    <property type="entry name" value="ARM_LIN_C"/>
    <property type="match status" value="1"/>
</dbReference>
<organism evidence="3 4">
    <name type="scientific">Lactuca virosa</name>
    <dbReference type="NCBI Taxonomy" id="75947"/>
    <lineage>
        <taxon>Eukaryota</taxon>
        <taxon>Viridiplantae</taxon>
        <taxon>Streptophyta</taxon>
        <taxon>Embryophyta</taxon>
        <taxon>Tracheophyta</taxon>
        <taxon>Spermatophyta</taxon>
        <taxon>Magnoliopsida</taxon>
        <taxon>eudicotyledons</taxon>
        <taxon>Gunneridae</taxon>
        <taxon>Pentapetalae</taxon>
        <taxon>asterids</taxon>
        <taxon>campanulids</taxon>
        <taxon>Asterales</taxon>
        <taxon>Asteraceae</taxon>
        <taxon>Cichorioideae</taxon>
        <taxon>Cichorieae</taxon>
        <taxon>Lactucinae</taxon>
        <taxon>Lactuca</taxon>
    </lineage>
</organism>
<evidence type="ECO:0000256" key="1">
    <source>
        <dbReference type="PROSITE-ProRule" id="PRU00221"/>
    </source>
</evidence>
<dbReference type="InterPro" id="IPR001680">
    <property type="entry name" value="WD40_rpt"/>
</dbReference>
<dbReference type="PANTHER" id="PTHR47446">
    <property type="entry name" value="RING-TYPE E3 UBIQUITIN TRANSFERASE"/>
    <property type="match status" value="1"/>
</dbReference>
<dbReference type="InterPro" id="IPR015943">
    <property type="entry name" value="WD40/YVTN_repeat-like_dom_sf"/>
</dbReference>
<dbReference type="PROSITE" id="PS50294">
    <property type="entry name" value="WD_REPEATS_REGION"/>
    <property type="match status" value="1"/>
</dbReference>
<keyword evidence="1" id="KW-0853">WD repeat</keyword>